<comment type="caution">
    <text evidence="2">The sequence shown here is derived from an EMBL/GenBank/DDBJ whole genome shotgun (WGS) entry which is preliminary data.</text>
</comment>
<dbReference type="EMBL" id="STFF01000006">
    <property type="protein sequence ID" value="THU36111.1"/>
    <property type="molecule type" value="Genomic_DNA"/>
</dbReference>
<feature type="transmembrane region" description="Helical" evidence="1">
    <location>
        <begin position="139"/>
        <end position="155"/>
    </location>
</feature>
<keyword evidence="1" id="KW-0472">Membrane</keyword>
<reference evidence="2 3" key="1">
    <citation type="submission" date="2019-04" db="EMBL/GenBank/DDBJ databases">
        <title>Niastella caeni sp. nov., isolated from activated sludge.</title>
        <authorList>
            <person name="Sheng M."/>
        </authorList>
    </citation>
    <scope>NUCLEOTIDE SEQUENCE [LARGE SCALE GENOMIC DNA]</scope>
    <source>
        <strain evidence="2 3">HX-2-15</strain>
    </source>
</reference>
<proteinExistence type="predicted"/>
<dbReference type="RefSeq" id="WP_136579350.1">
    <property type="nucleotide sequence ID" value="NZ_STFF01000006.1"/>
</dbReference>
<organism evidence="2 3">
    <name type="scientific">Niastella caeni</name>
    <dbReference type="NCBI Taxonomy" id="2569763"/>
    <lineage>
        <taxon>Bacteria</taxon>
        <taxon>Pseudomonadati</taxon>
        <taxon>Bacteroidota</taxon>
        <taxon>Chitinophagia</taxon>
        <taxon>Chitinophagales</taxon>
        <taxon>Chitinophagaceae</taxon>
        <taxon>Niastella</taxon>
    </lineage>
</organism>
<name>A0A4S8HN15_9BACT</name>
<sequence length="161" mass="18885">MFEQFKKIGNLPNRALLVWDGECEFCRYWVTRFRKIIGEEIHYEPYQKMANQFPEIPEKEFRRALKFIDTSGNVYSGAAAAFKALDYGKSRFSLFQLYIKNSFFRKASDLVYKKVADNRPIAYKASKALWGKDPSSPKPYWIIYIAAFVVVIKLLQGSKRR</sequence>
<evidence type="ECO:0000313" key="3">
    <source>
        <dbReference type="Proteomes" id="UP000306918"/>
    </source>
</evidence>
<accession>A0A4S8HN15</accession>
<dbReference type="OrthoDB" id="9785438at2"/>
<dbReference type="GO" id="GO:0015035">
    <property type="term" value="F:protein-disulfide reductase activity"/>
    <property type="evidence" value="ECO:0007669"/>
    <property type="project" value="InterPro"/>
</dbReference>
<keyword evidence="1" id="KW-0812">Transmembrane</keyword>
<gene>
    <name evidence="2" type="ORF">FAM09_22265</name>
</gene>
<dbReference type="Pfam" id="PF04134">
    <property type="entry name" value="DCC1-like"/>
    <property type="match status" value="1"/>
</dbReference>
<keyword evidence="3" id="KW-1185">Reference proteome</keyword>
<protein>
    <submittedName>
        <fullName evidence="2">DUF393 domain-containing protein</fullName>
    </submittedName>
</protein>
<evidence type="ECO:0000313" key="2">
    <source>
        <dbReference type="EMBL" id="THU36111.1"/>
    </source>
</evidence>
<keyword evidence="1" id="KW-1133">Transmembrane helix</keyword>
<dbReference type="InterPro" id="IPR007263">
    <property type="entry name" value="DCC1-like"/>
</dbReference>
<evidence type="ECO:0000256" key="1">
    <source>
        <dbReference type="SAM" id="Phobius"/>
    </source>
</evidence>
<dbReference type="AlphaFoldDB" id="A0A4S8HN15"/>
<dbReference type="Proteomes" id="UP000306918">
    <property type="component" value="Unassembled WGS sequence"/>
</dbReference>